<gene>
    <name evidence="1" type="ORF">HPB50_000380</name>
</gene>
<protein>
    <submittedName>
        <fullName evidence="1">Uncharacterized protein</fullName>
    </submittedName>
</protein>
<name>A0ACB7SCH1_HYAAI</name>
<reference evidence="1" key="1">
    <citation type="submission" date="2020-05" db="EMBL/GenBank/DDBJ databases">
        <title>Large-scale comparative analyses of tick genomes elucidate their genetic diversity and vector capacities.</title>
        <authorList>
            <person name="Jia N."/>
            <person name="Wang J."/>
            <person name="Shi W."/>
            <person name="Du L."/>
            <person name="Sun Y."/>
            <person name="Zhan W."/>
            <person name="Jiang J."/>
            <person name="Wang Q."/>
            <person name="Zhang B."/>
            <person name="Ji P."/>
            <person name="Sakyi L.B."/>
            <person name="Cui X."/>
            <person name="Yuan T."/>
            <person name="Jiang B."/>
            <person name="Yang W."/>
            <person name="Lam T.T.-Y."/>
            <person name="Chang Q."/>
            <person name="Ding S."/>
            <person name="Wang X."/>
            <person name="Zhu J."/>
            <person name="Ruan X."/>
            <person name="Zhao L."/>
            <person name="Wei J."/>
            <person name="Que T."/>
            <person name="Du C."/>
            <person name="Cheng J."/>
            <person name="Dai P."/>
            <person name="Han X."/>
            <person name="Huang E."/>
            <person name="Gao Y."/>
            <person name="Liu J."/>
            <person name="Shao H."/>
            <person name="Ye R."/>
            <person name="Li L."/>
            <person name="Wei W."/>
            <person name="Wang X."/>
            <person name="Wang C."/>
            <person name="Yang T."/>
            <person name="Huo Q."/>
            <person name="Li W."/>
            <person name="Guo W."/>
            <person name="Chen H."/>
            <person name="Zhou L."/>
            <person name="Ni X."/>
            <person name="Tian J."/>
            <person name="Zhou Y."/>
            <person name="Sheng Y."/>
            <person name="Liu T."/>
            <person name="Pan Y."/>
            <person name="Xia L."/>
            <person name="Li J."/>
            <person name="Zhao F."/>
            <person name="Cao W."/>
        </authorList>
    </citation>
    <scope>NUCLEOTIDE SEQUENCE</scope>
    <source>
        <strain evidence="1">Hyas-2018</strain>
    </source>
</reference>
<evidence type="ECO:0000313" key="1">
    <source>
        <dbReference type="EMBL" id="KAH6931782.1"/>
    </source>
</evidence>
<sequence>MLTLYFVISSYSRTPRQPVNCHGSSKFSITYRTGRYELILRPLSIALSRVAGPREDQGSPRALGSSTACCLAAVWRRSNVMDTPSAEERRPAEQASRPEAGRSSLVARRCACVGLGPTRFRRARCRLQRRQPPCVANNSVTVSTATASGRRERPHALVPPPRFPSHRERRRTDRTSEPDHATAVHLLKQHLCATSPPTPHLPQQTPHYLLLGRASRGESAPLAGIPPPRATPPQPSFLRLF</sequence>
<comment type="caution">
    <text evidence="1">The sequence shown here is derived from an EMBL/GenBank/DDBJ whole genome shotgun (WGS) entry which is preliminary data.</text>
</comment>
<evidence type="ECO:0000313" key="2">
    <source>
        <dbReference type="Proteomes" id="UP000821845"/>
    </source>
</evidence>
<proteinExistence type="predicted"/>
<accession>A0ACB7SCH1</accession>
<organism evidence="1 2">
    <name type="scientific">Hyalomma asiaticum</name>
    <name type="common">Tick</name>
    <dbReference type="NCBI Taxonomy" id="266040"/>
    <lineage>
        <taxon>Eukaryota</taxon>
        <taxon>Metazoa</taxon>
        <taxon>Ecdysozoa</taxon>
        <taxon>Arthropoda</taxon>
        <taxon>Chelicerata</taxon>
        <taxon>Arachnida</taxon>
        <taxon>Acari</taxon>
        <taxon>Parasitiformes</taxon>
        <taxon>Ixodida</taxon>
        <taxon>Ixodoidea</taxon>
        <taxon>Ixodidae</taxon>
        <taxon>Hyalomminae</taxon>
        <taxon>Hyalomma</taxon>
    </lineage>
</organism>
<dbReference type="Proteomes" id="UP000821845">
    <property type="component" value="Chromosome 4"/>
</dbReference>
<dbReference type="EMBL" id="CM023484">
    <property type="protein sequence ID" value="KAH6931782.1"/>
    <property type="molecule type" value="Genomic_DNA"/>
</dbReference>
<keyword evidence="2" id="KW-1185">Reference proteome</keyword>